<gene>
    <name evidence="1" type="ORF">G3O08_00380</name>
</gene>
<dbReference type="EMBL" id="JAAGVY010000001">
    <property type="protein sequence ID" value="NEN21959.1"/>
    <property type="molecule type" value="Genomic_DNA"/>
</dbReference>
<organism evidence="1 2">
    <name type="scientific">Cryomorpha ignava</name>
    <dbReference type="NCBI Taxonomy" id="101383"/>
    <lineage>
        <taxon>Bacteria</taxon>
        <taxon>Pseudomonadati</taxon>
        <taxon>Bacteroidota</taxon>
        <taxon>Flavobacteriia</taxon>
        <taxon>Flavobacteriales</taxon>
        <taxon>Cryomorphaceae</taxon>
        <taxon>Cryomorpha</taxon>
    </lineage>
</organism>
<reference evidence="1 2" key="1">
    <citation type="submission" date="2020-02" db="EMBL/GenBank/DDBJ databases">
        <title>Out from the shadows clarifying the taxonomy of the family Cryomorphaceae and related taxa by utilizing the GTDB taxonomic framework.</title>
        <authorList>
            <person name="Bowman J.P."/>
        </authorList>
    </citation>
    <scope>NUCLEOTIDE SEQUENCE [LARGE SCALE GENOMIC DNA]</scope>
    <source>
        <strain evidence="1 2">QSSC 1-22</strain>
    </source>
</reference>
<dbReference type="AlphaFoldDB" id="A0A7K3WK04"/>
<evidence type="ECO:0000313" key="1">
    <source>
        <dbReference type="EMBL" id="NEN21959.1"/>
    </source>
</evidence>
<dbReference type="Proteomes" id="UP000486602">
    <property type="component" value="Unassembled WGS sequence"/>
</dbReference>
<name>A0A7K3WK04_9FLAO</name>
<protein>
    <submittedName>
        <fullName evidence="1">Uncharacterized protein</fullName>
    </submittedName>
</protein>
<evidence type="ECO:0000313" key="2">
    <source>
        <dbReference type="Proteomes" id="UP000486602"/>
    </source>
</evidence>
<keyword evidence="2" id="KW-1185">Reference proteome</keyword>
<dbReference type="RefSeq" id="WP_163282682.1">
    <property type="nucleotide sequence ID" value="NZ_JAAGVY010000001.1"/>
</dbReference>
<accession>A0A7K3WK04</accession>
<sequence length="139" mass="15556">MNQKRHNKISWWKTTGSLILAMSMLVYSGFSAVTTMECFMSGTKTVKVGSEDSCCKAEAAPIASLIAKCCDVEKSEVTFHSFKVEHKDFLLLPLLSTFVQFETYLEPFLSTQQFLVAQFAHAPPLSGRDILTQICKYTV</sequence>
<proteinExistence type="predicted"/>
<comment type="caution">
    <text evidence="1">The sequence shown here is derived from an EMBL/GenBank/DDBJ whole genome shotgun (WGS) entry which is preliminary data.</text>
</comment>